<dbReference type="InterPro" id="IPR036457">
    <property type="entry name" value="PPM-type-like_dom_sf"/>
</dbReference>
<feature type="region of interest" description="Disordered" evidence="2">
    <location>
        <begin position="294"/>
        <end position="315"/>
    </location>
</feature>
<dbReference type="EMBL" id="BAAALF010000028">
    <property type="protein sequence ID" value="GAA1231137.1"/>
    <property type="molecule type" value="Genomic_DNA"/>
</dbReference>
<dbReference type="SUPFAM" id="SSF55785">
    <property type="entry name" value="PYP-like sensor domain (PAS domain)"/>
    <property type="match status" value="1"/>
</dbReference>
<reference evidence="5 6" key="1">
    <citation type="journal article" date="2019" name="Int. J. Syst. Evol. Microbiol.">
        <title>The Global Catalogue of Microorganisms (GCM) 10K type strain sequencing project: providing services to taxonomists for standard genome sequencing and annotation.</title>
        <authorList>
            <consortium name="The Broad Institute Genomics Platform"/>
            <consortium name="The Broad Institute Genome Sequencing Center for Infectious Disease"/>
            <person name="Wu L."/>
            <person name="Ma J."/>
        </authorList>
    </citation>
    <scope>NUCLEOTIDE SEQUENCE [LARGE SCALE GENOMIC DNA]</scope>
    <source>
        <strain evidence="5 6">JCM 13004</strain>
    </source>
</reference>
<dbReference type="InterPro" id="IPR029016">
    <property type="entry name" value="GAF-like_dom_sf"/>
</dbReference>
<accession>A0ABN1W2C8</accession>
<sequence>MGTPGPASPRPGREDAEPGTTADLDALARILRGVPDRLDAHLGGVYLLSEDGELLDLLMTLGAVRQFTRPWQRMGLTAPIPVADALRKGDVVWIGGAQELARRYPRVAVALPYAFNLVATPLVEERTTYGVVFLIWPAAHPAELSSGERARLSELAAQLAAVVSGAARAGRPLRAGSRPLKAERARPLDPLGAMLDRLPQGLCGMDLDGRLDAVTPIAAALLGEPVERLLGERPWSALPWLRDPVYEFHYRAAVFSGEATSFLALRPPDRWLTFHLHPGAGGLSVRITPTEVAPQEGAAGERPGRPVAAPPDGQVAHPRPGALYHILHLASALTEAIGVQDVVTMVSDQIVPAFGGQAVAVLMVEGGRLRIVGHRGYAAGVVDQFDGTDLSEPTPGVQTSTNPVPTFFETRAELERLYPDRQETQDGMAAWAYLPLVSSGRLIGTCVLAFARPHHFSVEERAVLTSLGGLIAQALDRARLYDTKLDLAHGLQDSLLPQELPEVPGLQTTARYLPCTEGMEVGGDFYDLIRVDEDTAAIVIGDIQGHNVNAAALMGQVRTAVRAFATVDPDPGVVLARTNRLLADLDTTLIASCAYLQVDLRRREGKLGDAGHPVPLLRDPQGRVRLLEPFSGLVFNVERTAAYPLTKVDLAVGTTLVLYTDGLIEAPGADLDRALAGLADVLTRHGGEPLEQLADALVDQAVQSEHRTDDIALLLVRSVPR</sequence>
<dbReference type="Pfam" id="PF08448">
    <property type="entry name" value="PAS_4"/>
    <property type="match status" value="1"/>
</dbReference>
<dbReference type="SMART" id="SM00065">
    <property type="entry name" value="GAF"/>
    <property type="match status" value="1"/>
</dbReference>
<dbReference type="PANTHER" id="PTHR43156:SF2">
    <property type="entry name" value="STAGE II SPORULATION PROTEIN E"/>
    <property type="match status" value="1"/>
</dbReference>
<evidence type="ECO:0000259" key="3">
    <source>
        <dbReference type="SMART" id="SM00065"/>
    </source>
</evidence>
<dbReference type="InterPro" id="IPR052016">
    <property type="entry name" value="Bact_Sigma-Reg"/>
</dbReference>
<protein>
    <submittedName>
        <fullName evidence="5">SpoIIE family protein phosphatase</fullName>
    </submittedName>
</protein>
<dbReference type="Gene3D" id="3.30.450.20">
    <property type="entry name" value="PAS domain"/>
    <property type="match status" value="1"/>
</dbReference>
<evidence type="ECO:0000256" key="1">
    <source>
        <dbReference type="ARBA" id="ARBA00022801"/>
    </source>
</evidence>
<evidence type="ECO:0000259" key="4">
    <source>
        <dbReference type="SMART" id="SM00331"/>
    </source>
</evidence>
<dbReference type="InterPro" id="IPR035965">
    <property type="entry name" value="PAS-like_dom_sf"/>
</dbReference>
<evidence type="ECO:0000313" key="6">
    <source>
        <dbReference type="Proteomes" id="UP001500037"/>
    </source>
</evidence>
<dbReference type="SUPFAM" id="SSF55781">
    <property type="entry name" value="GAF domain-like"/>
    <property type="match status" value="2"/>
</dbReference>
<feature type="domain" description="PPM-type phosphatase" evidence="4">
    <location>
        <begin position="506"/>
        <end position="718"/>
    </location>
</feature>
<name>A0ABN1W2C8_9ACTN</name>
<dbReference type="InterPro" id="IPR003018">
    <property type="entry name" value="GAF"/>
</dbReference>
<dbReference type="Gene3D" id="3.60.40.10">
    <property type="entry name" value="PPM-type phosphatase domain"/>
    <property type="match status" value="1"/>
</dbReference>
<evidence type="ECO:0000256" key="2">
    <source>
        <dbReference type="SAM" id="MobiDB-lite"/>
    </source>
</evidence>
<comment type="caution">
    <text evidence="5">The sequence shown here is derived from an EMBL/GenBank/DDBJ whole genome shotgun (WGS) entry which is preliminary data.</text>
</comment>
<gene>
    <name evidence="5" type="ORF">GCM10009665_21880</name>
</gene>
<feature type="domain" description="GAF" evidence="3">
    <location>
        <begin position="334"/>
        <end position="485"/>
    </location>
</feature>
<keyword evidence="1" id="KW-0378">Hydrolase</keyword>
<dbReference type="Pfam" id="PF07228">
    <property type="entry name" value="SpoIIE"/>
    <property type="match status" value="1"/>
</dbReference>
<dbReference type="Gene3D" id="3.30.450.40">
    <property type="match status" value="2"/>
</dbReference>
<dbReference type="PANTHER" id="PTHR43156">
    <property type="entry name" value="STAGE II SPORULATION PROTEIN E-RELATED"/>
    <property type="match status" value="1"/>
</dbReference>
<dbReference type="SMART" id="SM00331">
    <property type="entry name" value="PP2C_SIG"/>
    <property type="match status" value="1"/>
</dbReference>
<dbReference type="RefSeq" id="WP_344441132.1">
    <property type="nucleotide sequence ID" value="NZ_BAAALF010000028.1"/>
</dbReference>
<dbReference type="InterPro" id="IPR013656">
    <property type="entry name" value="PAS_4"/>
</dbReference>
<dbReference type="InterPro" id="IPR001932">
    <property type="entry name" value="PPM-type_phosphatase-like_dom"/>
</dbReference>
<organism evidence="5 6">
    <name type="scientific">Kitasatospora nipponensis</name>
    <dbReference type="NCBI Taxonomy" id="258049"/>
    <lineage>
        <taxon>Bacteria</taxon>
        <taxon>Bacillati</taxon>
        <taxon>Actinomycetota</taxon>
        <taxon>Actinomycetes</taxon>
        <taxon>Kitasatosporales</taxon>
        <taxon>Streptomycetaceae</taxon>
        <taxon>Kitasatospora</taxon>
    </lineage>
</organism>
<keyword evidence="6" id="KW-1185">Reference proteome</keyword>
<dbReference type="Pfam" id="PF13185">
    <property type="entry name" value="GAF_2"/>
    <property type="match status" value="2"/>
</dbReference>
<dbReference type="Proteomes" id="UP001500037">
    <property type="component" value="Unassembled WGS sequence"/>
</dbReference>
<proteinExistence type="predicted"/>
<evidence type="ECO:0000313" key="5">
    <source>
        <dbReference type="EMBL" id="GAA1231137.1"/>
    </source>
</evidence>